<dbReference type="NCBIfam" id="TIGR00732">
    <property type="entry name" value="dprA"/>
    <property type="match status" value="1"/>
</dbReference>
<evidence type="ECO:0000256" key="1">
    <source>
        <dbReference type="ARBA" id="ARBA00006525"/>
    </source>
</evidence>
<dbReference type="InterPro" id="IPR057666">
    <property type="entry name" value="DrpA_SLOG"/>
</dbReference>
<dbReference type="SUPFAM" id="SSF47781">
    <property type="entry name" value="RuvA domain 2-like"/>
    <property type="match status" value="1"/>
</dbReference>
<dbReference type="InterPro" id="IPR010994">
    <property type="entry name" value="RuvA_2-like"/>
</dbReference>
<dbReference type="Gene3D" id="3.40.50.450">
    <property type="match status" value="1"/>
</dbReference>
<protein>
    <submittedName>
        <fullName evidence="4">Protecting protein DprA protein</fullName>
    </submittedName>
</protein>
<dbReference type="PANTHER" id="PTHR43022:SF1">
    <property type="entry name" value="PROTEIN SMF"/>
    <property type="match status" value="1"/>
</dbReference>
<evidence type="ECO:0000259" key="2">
    <source>
        <dbReference type="Pfam" id="PF02481"/>
    </source>
</evidence>
<dbReference type="PANTHER" id="PTHR43022">
    <property type="entry name" value="PROTEIN SMF"/>
    <property type="match status" value="1"/>
</dbReference>
<dbReference type="InterPro" id="IPR036388">
    <property type="entry name" value="WH-like_DNA-bd_sf"/>
</dbReference>
<proteinExistence type="inferred from homology"/>
<dbReference type="AlphaFoldDB" id="A0A0G0K6Z2"/>
<comment type="caution">
    <text evidence="4">The sequence shown here is derived from an EMBL/GenBank/DDBJ whole genome shotgun (WGS) entry which is preliminary data.</text>
</comment>
<sequence>MNHNEILYLIALHHFPKFGPQRILRLQKYFSSLENAFKASAQELQKAKIEENIANEFVSARININPQALFEKIQKENIKILTLESENYPRLLKEIYAPPPLLYYKGKLEKNSDFNVAIVGSRKHSSYGKLAAESISGELALNGLTIVSGLALGIDTLAHNACLSAGGTTIAVLGTGIDRQSVYPTSNRYLADKIVAENGAVISEFPLGTLPLRHNFPQRNRIISGLSLATIVIEAGEKSGALITAAFACEQNRDVFAVPGSIFSPASAGPNNLIKQGAKPISSAADIMEALSLKNISTYIDNKKIIGETTEEEIILKNLDHEARYIDELIRLTGLNASVISGTLTIMEMKGMVKNLGGMQYVLAR</sequence>
<dbReference type="Pfam" id="PF17782">
    <property type="entry name" value="WHD_DprA"/>
    <property type="match status" value="1"/>
</dbReference>
<gene>
    <name evidence="4" type="ORF">US91_C0001G0147</name>
</gene>
<name>A0A0G0K6Z2_9BACT</name>
<reference evidence="4 5" key="1">
    <citation type="journal article" date="2015" name="Nature">
        <title>rRNA introns, odd ribosomes, and small enigmatic genomes across a large radiation of phyla.</title>
        <authorList>
            <person name="Brown C.T."/>
            <person name="Hug L.A."/>
            <person name="Thomas B.C."/>
            <person name="Sharon I."/>
            <person name="Castelle C.J."/>
            <person name="Singh A."/>
            <person name="Wilkins M.J."/>
            <person name="Williams K.H."/>
            <person name="Banfield J.F."/>
        </authorList>
    </citation>
    <scope>NUCLEOTIDE SEQUENCE [LARGE SCALE GENOMIC DNA]</scope>
</reference>
<dbReference type="PATRIC" id="fig|1618638.3.peg.154"/>
<dbReference type="SUPFAM" id="SSF102405">
    <property type="entry name" value="MCP/YpsA-like"/>
    <property type="match status" value="1"/>
</dbReference>
<evidence type="ECO:0000313" key="4">
    <source>
        <dbReference type="EMBL" id="KKQ71220.1"/>
    </source>
</evidence>
<organism evidence="4 5">
    <name type="scientific">Candidatus Falkowbacteria bacterium GW2011_GWE1_38_31</name>
    <dbReference type="NCBI Taxonomy" id="1618638"/>
    <lineage>
        <taxon>Bacteria</taxon>
        <taxon>Candidatus Falkowiibacteriota</taxon>
    </lineage>
</organism>
<comment type="similarity">
    <text evidence="1">Belongs to the DprA/Smf family.</text>
</comment>
<dbReference type="Gene3D" id="1.10.10.10">
    <property type="entry name" value="Winged helix-like DNA-binding domain superfamily/Winged helix DNA-binding domain"/>
    <property type="match status" value="1"/>
</dbReference>
<evidence type="ECO:0000313" key="5">
    <source>
        <dbReference type="Proteomes" id="UP000034022"/>
    </source>
</evidence>
<dbReference type="GO" id="GO:0009294">
    <property type="term" value="P:DNA-mediated transformation"/>
    <property type="evidence" value="ECO:0007669"/>
    <property type="project" value="InterPro"/>
</dbReference>
<dbReference type="Proteomes" id="UP000034022">
    <property type="component" value="Unassembled WGS sequence"/>
</dbReference>
<dbReference type="InterPro" id="IPR041614">
    <property type="entry name" value="DprA_WH"/>
</dbReference>
<evidence type="ECO:0000259" key="3">
    <source>
        <dbReference type="Pfam" id="PF17782"/>
    </source>
</evidence>
<dbReference type="Pfam" id="PF02481">
    <property type="entry name" value="DNA_processg_A"/>
    <property type="match status" value="1"/>
</dbReference>
<dbReference type="InterPro" id="IPR003488">
    <property type="entry name" value="DprA"/>
</dbReference>
<accession>A0A0G0K6Z2</accession>
<feature type="domain" description="Smf/DprA SLOG" evidence="2">
    <location>
        <begin position="79"/>
        <end position="291"/>
    </location>
</feature>
<dbReference type="EMBL" id="LBUU01000001">
    <property type="protein sequence ID" value="KKQ71220.1"/>
    <property type="molecule type" value="Genomic_DNA"/>
</dbReference>
<feature type="domain" description="DprA winged helix" evidence="3">
    <location>
        <begin position="309"/>
        <end position="358"/>
    </location>
</feature>